<keyword evidence="2" id="KW-1185">Reference proteome</keyword>
<name>A0ACC3DQQ2_9PEZI</name>
<gene>
    <name evidence="1" type="ORF">LTS18_006467</name>
</gene>
<organism evidence="1 2">
    <name type="scientific">Coniosporium uncinatum</name>
    <dbReference type="NCBI Taxonomy" id="93489"/>
    <lineage>
        <taxon>Eukaryota</taxon>
        <taxon>Fungi</taxon>
        <taxon>Dikarya</taxon>
        <taxon>Ascomycota</taxon>
        <taxon>Pezizomycotina</taxon>
        <taxon>Dothideomycetes</taxon>
        <taxon>Dothideomycetes incertae sedis</taxon>
        <taxon>Coniosporium</taxon>
    </lineage>
</organism>
<dbReference type="EMBL" id="JAWDJW010001568">
    <property type="protein sequence ID" value="KAK3078851.1"/>
    <property type="molecule type" value="Genomic_DNA"/>
</dbReference>
<feature type="non-terminal residue" evidence="1">
    <location>
        <position position="370"/>
    </location>
</feature>
<protein>
    <submittedName>
        <fullName evidence="1">Uncharacterized protein</fullName>
    </submittedName>
</protein>
<comment type="caution">
    <text evidence="1">The sequence shown here is derived from an EMBL/GenBank/DDBJ whole genome shotgun (WGS) entry which is preliminary data.</text>
</comment>
<proteinExistence type="predicted"/>
<evidence type="ECO:0000313" key="2">
    <source>
        <dbReference type="Proteomes" id="UP001186974"/>
    </source>
</evidence>
<sequence>MSAFAHSRTPSTDTTSSGSSYQLILEHILAYPGTYEIPLRTMYTLNCAPRAQPLPLGLARSTTPASSTNTSPTVANFPFQDQQQATAQFTTSLMAQISQLPAQPCSLPPAFVTSFVQRCFPPELPMVDFPQALTALDYLKDLETRRRKEVAASLSRLGIDRNSLGSEVDELARRYPGVAVWVRALEEKEKRVDAYYTGLWVALRRWVLINEMSLVPFNKHNCHAMLNTLYPPVASAQPNSKLTPAMLTNQRDGFFKYIKAVEQRGPGVLGNLIKQNKQPGDETGWPEVERTLEKYLRLANSIITESQEVNSVDYFGYAEELEKRKGKKTDSGVSFSSASSTRPSTGDSFSGSKKSPPPTPSKGGSTLERI</sequence>
<evidence type="ECO:0000313" key="1">
    <source>
        <dbReference type="EMBL" id="KAK3078851.1"/>
    </source>
</evidence>
<accession>A0ACC3DQQ2</accession>
<reference evidence="1" key="1">
    <citation type="submission" date="2024-09" db="EMBL/GenBank/DDBJ databases">
        <title>Black Yeasts Isolated from many extreme environments.</title>
        <authorList>
            <person name="Coleine C."/>
            <person name="Stajich J.E."/>
            <person name="Selbmann L."/>
        </authorList>
    </citation>
    <scope>NUCLEOTIDE SEQUENCE</scope>
    <source>
        <strain evidence="1">CCFEE 5737</strain>
    </source>
</reference>
<dbReference type="Proteomes" id="UP001186974">
    <property type="component" value="Unassembled WGS sequence"/>
</dbReference>